<dbReference type="InterPro" id="IPR001296">
    <property type="entry name" value="Glyco_trans_1"/>
</dbReference>
<dbReference type="EMBL" id="QKNX01000002">
    <property type="protein sequence ID" value="TKR25996.1"/>
    <property type="molecule type" value="Genomic_DNA"/>
</dbReference>
<comment type="caution">
    <text evidence="3">The sequence shown here is derived from an EMBL/GenBank/DDBJ whole genome shotgun (WGS) entry which is preliminary data.</text>
</comment>
<dbReference type="PANTHER" id="PTHR45947">
    <property type="entry name" value="SULFOQUINOVOSYL TRANSFERASE SQD2"/>
    <property type="match status" value="1"/>
</dbReference>
<keyword evidence="3" id="KW-0808">Transferase</keyword>
<feature type="domain" description="Glycosyl transferase family 1" evidence="1">
    <location>
        <begin position="171"/>
        <end position="313"/>
    </location>
</feature>
<dbReference type="Proteomes" id="UP000308037">
    <property type="component" value="Unassembled WGS sequence"/>
</dbReference>
<evidence type="ECO:0000259" key="2">
    <source>
        <dbReference type="Pfam" id="PF13439"/>
    </source>
</evidence>
<proteinExistence type="predicted"/>
<gene>
    <name evidence="3" type="ORF">DM868_05750</name>
</gene>
<dbReference type="InterPro" id="IPR050194">
    <property type="entry name" value="Glycosyltransferase_grp1"/>
</dbReference>
<dbReference type="OrthoDB" id="270666at2157"/>
<dbReference type="SUPFAM" id="SSF53756">
    <property type="entry name" value="UDP-Glycosyltransferase/glycogen phosphorylase"/>
    <property type="match status" value="1"/>
</dbReference>
<evidence type="ECO:0000313" key="3">
    <source>
        <dbReference type="EMBL" id="TKR25996.1"/>
    </source>
</evidence>
<protein>
    <submittedName>
        <fullName evidence="3">Glycosyltransferase family 4 protein</fullName>
    </submittedName>
</protein>
<dbReference type="PANTHER" id="PTHR45947:SF3">
    <property type="entry name" value="SULFOQUINOVOSYL TRANSFERASE SQD2"/>
    <property type="match status" value="1"/>
</dbReference>
<keyword evidence="4" id="KW-1185">Reference proteome</keyword>
<dbReference type="RefSeq" id="WP_137275901.1">
    <property type="nucleotide sequence ID" value="NZ_QKNX01000002.1"/>
</dbReference>
<dbReference type="GO" id="GO:0016757">
    <property type="term" value="F:glycosyltransferase activity"/>
    <property type="evidence" value="ECO:0007669"/>
    <property type="project" value="InterPro"/>
</dbReference>
<dbReference type="Gene3D" id="3.40.50.2000">
    <property type="entry name" value="Glycogen Phosphorylase B"/>
    <property type="match status" value="2"/>
</dbReference>
<name>A0A4U5JCM2_9EURY</name>
<organism evidence="3 4">
    <name type="scientific">Natronomonas salsuginis</name>
    <dbReference type="NCBI Taxonomy" id="2217661"/>
    <lineage>
        <taxon>Archaea</taxon>
        <taxon>Methanobacteriati</taxon>
        <taxon>Methanobacteriota</taxon>
        <taxon>Stenosarchaea group</taxon>
        <taxon>Halobacteria</taxon>
        <taxon>Halobacteriales</taxon>
        <taxon>Natronomonadaceae</taxon>
        <taxon>Natronomonas</taxon>
    </lineage>
</organism>
<evidence type="ECO:0000313" key="4">
    <source>
        <dbReference type="Proteomes" id="UP000308037"/>
    </source>
</evidence>
<reference evidence="3 4" key="1">
    <citation type="submission" date="2019-04" db="EMBL/GenBank/DDBJ databases">
        <title>Natronomonas sp. F20-122 a newhaloarchaeon isolated from a saline saltern of Isla Bacuta, Huelva, Spain.</title>
        <authorList>
            <person name="Duran-Viseras A."/>
            <person name="Sanchez-Porro C."/>
            <person name="Ventosa A."/>
        </authorList>
    </citation>
    <scope>NUCLEOTIDE SEQUENCE [LARGE SCALE GENOMIC DNA]</scope>
    <source>
        <strain evidence="3 4">F20-122</strain>
    </source>
</reference>
<evidence type="ECO:0000259" key="1">
    <source>
        <dbReference type="Pfam" id="PF00534"/>
    </source>
</evidence>
<dbReference type="Pfam" id="PF13439">
    <property type="entry name" value="Glyco_transf_4"/>
    <property type="match status" value="1"/>
</dbReference>
<sequence>MRIAVVFRDPPPQSTRPGADRLRRVAQALDDRGHEVTVYCLPWWEQAGRRIEINGLDHEGVTFEHPALYYTRVPGLLARHDPDVVFASASPPGAVMAAWLGARLARVPLICDWYGDEPDGSDSRWLGRAASRPTRIVAPSEFQRTRVREHGATAETTAVIPDGIDFSRIVTTDPGERREIAYASRLNDDSNLEDLLLALAELRNRDGWTATVIGDGPERAAYETQARDLRIGDRVEFAGDLPREERIAVYRGAHTFVQTARRQTFARELLWALACGCVGVVEIQGDSSAHELVERRERGIRVTDTDALDEAIEASWALKFRDVDETFQSFDDAAITGEYVDLFRRVGVEAR</sequence>
<dbReference type="Pfam" id="PF00534">
    <property type="entry name" value="Glycos_transf_1"/>
    <property type="match status" value="1"/>
</dbReference>
<accession>A0A4U5JCM2</accession>
<feature type="domain" description="Glycosyltransferase subfamily 4-like N-terminal" evidence="2">
    <location>
        <begin position="22"/>
        <end position="168"/>
    </location>
</feature>
<dbReference type="AlphaFoldDB" id="A0A4U5JCM2"/>
<dbReference type="InterPro" id="IPR028098">
    <property type="entry name" value="Glyco_trans_4-like_N"/>
</dbReference>